<proteinExistence type="predicted"/>
<name>A0ACC1J6W5_9FUNG</name>
<dbReference type="Proteomes" id="UP001150603">
    <property type="component" value="Unassembled WGS sequence"/>
</dbReference>
<reference evidence="1" key="1">
    <citation type="submission" date="2022-07" db="EMBL/GenBank/DDBJ databases">
        <title>Phylogenomic reconstructions and comparative analyses of Kickxellomycotina fungi.</title>
        <authorList>
            <person name="Reynolds N.K."/>
            <person name="Stajich J.E."/>
            <person name="Barry K."/>
            <person name="Grigoriev I.V."/>
            <person name="Crous P."/>
            <person name="Smith M.E."/>
        </authorList>
    </citation>
    <scope>NUCLEOTIDE SEQUENCE</scope>
    <source>
        <strain evidence="1">NRRL 5244</strain>
    </source>
</reference>
<comment type="caution">
    <text evidence="1">The sequence shown here is derived from an EMBL/GenBank/DDBJ whole genome shotgun (WGS) entry which is preliminary data.</text>
</comment>
<accession>A0ACC1J6W5</accession>
<sequence>MHQQQAPVPQAPVAQAPAQDQSGDTSKGVATDAEATNLADGMSRISLNFLINPISEEEKKREEAKKTAMTFRELHPIRELPSPKLEIPSANELNPSFSSPQQRDNKGKRPDYDYQPVSPLSPYACQPSPPMSHNSSPVAMVQQMHGPVSVGQNSAVVFATAVHPPKENYSFGHLPQDPNQTHPVPATYYNQDVPEKHTSGSYNKRNRSPAMRWQPEEDELLKKAVEKWGDERQWVKVAKMVPERSNLQCRQRWLCNLKGKMMAAKLKAEAAEKDAALLAVAAVTGAASSVASTSAIQANVAEILAAQGAILAAQAVEAAKQTEQAKPVEEDAEME</sequence>
<dbReference type="EMBL" id="JANBPW010002685">
    <property type="protein sequence ID" value="KAJ1939950.1"/>
    <property type="molecule type" value="Genomic_DNA"/>
</dbReference>
<gene>
    <name evidence="1" type="ORF">FBU59_003956</name>
</gene>
<keyword evidence="2" id="KW-1185">Reference proteome</keyword>
<organism evidence="1 2">
    <name type="scientific">Linderina macrospora</name>
    <dbReference type="NCBI Taxonomy" id="4868"/>
    <lineage>
        <taxon>Eukaryota</taxon>
        <taxon>Fungi</taxon>
        <taxon>Fungi incertae sedis</taxon>
        <taxon>Zoopagomycota</taxon>
        <taxon>Kickxellomycotina</taxon>
        <taxon>Kickxellomycetes</taxon>
        <taxon>Kickxellales</taxon>
        <taxon>Kickxellaceae</taxon>
        <taxon>Linderina</taxon>
    </lineage>
</organism>
<evidence type="ECO:0000313" key="2">
    <source>
        <dbReference type="Proteomes" id="UP001150603"/>
    </source>
</evidence>
<evidence type="ECO:0000313" key="1">
    <source>
        <dbReference type="EMBL" id="KAJ1939950.1"/>
    </source>
</evidence>
<protein>
    <submittedName>
        <fullName evidence="1">Uncharacterized protein</fullName>
    </submittedName>
</protein>